<dbReference type="OrthoDB" id="9518664at2759"/>
<organism evidence="3 4">
    <name type="scientific">Steinernema carpocapsae</name>
    <name type="common">Entomopathogenic nematode</name>
    <dbReference type="NCBI Taxonomy" id="34508"/>
    <lineage>
        <taxon>Eukaryota</taxon>
        <taxon>Metazoa</taxon>
        <taxon>Ecdysozoa</taxon>
        <taxon>Nematoda</taxon>
        <taxon>Chromadorea</taxon>
        <taxon>Rhabditida</taxon>
        <taxon>Tylenchina</taxon>
        <taxon>Panagrolaimomorpha</taxon>
        <taxon>Strongyloidoidea</taxon>
        <taxon>Steinernematidae</taxon>
        <taxon>Steinernema</taxon>
    </lineage>
</organism>
<name>A0A4U5LRQ8_STECR</name>
<dbReference type="InterPro" id="IPR036186">
    <property type="entry name" value="Serpin_sf"/>
</dbReference>
<dbReference type="PANTHER" id="PTHR11461">
    <property type="entry name" value="SERINE PROTEASE INHIBITOR, SERPIN"/>
    <property type="match status" value="1"/>
</dbReference>
<sequence>MGSSKLGLKEKRLTLTEIDNALFGGNDSASVNTYFLYVLPALKLPRVTTAVFVDKQCSIQPEYEKTVNSAYAADVKTVDFAINADVERETINKWIEDASEGRIQEVIGPGMLDSNTILVIVNCIYFSAKFVNGFTGEKTELKVFINEDGSTKMVNTMQGEMKFDETYGFPRFLSTQHFQYADFAFNCMSDPENYRFFLVVPKRNFSLFSY</sequence>
<accession>A0A4U5LRQ8</accession>
<dbReference type="InterPro" id="IPR042178">
    <property type="entry name" value="Serpin_sf_1"/>
</dbReference>
<feature type="domain" description="Serpin" evidence="2">
    <location>
        <begin position="13"/>
        <end position="203"/>
    </location>
</feature>
<dbReference type="SUPFAM" id="SSF56574">
    <property type="entry name" value="Serpins"/>
    <property type="match status" value="1"/>
</dbReference>
<dbReference type="GO" id="GO:0004867">
    <property type="term" value="F:serine-type endopeptidase inhibitor activity"/>
    <property type="evidence" value="ECO:0007669"/>
    <property type="project" value="InterPro"/>
</dbReference>
<dbReference type="STRING" id="34508.A0A4U5LRQ8"/>
<gene>
    <name evidence="3" type="ORF">L596_030094</name>
</gene>
<evidence type="ECO:0000256" key="1">
    <source>
        <dbReference type="ARBA" id="ARBA00009500"/>
    </source>
</evidence>
<dbReference type="InterPro" id="IPR023796">
    <property type="entry name" value="Serpin_dom"/>
</dbReference>
<dbReference type="GO" id="GO:0005615">
    <property type="term" value="C:extracellular space"/>
    <property type="evidence" value="ECO:0007669"/>
    <property type="project" value="InterPro"/>
</dbReference>
<dbReference type="Pfam" id="PF00079">
    <property type="entry name" value="Serpin"/>
    <property type="match status" value="1"/>
</dbReference>
<protein>
    <recommendedName>
        <fullName evidence="2">Serpin domain-containing protein</fullName>
    </recommendedName>
</protein>
<evidence type="ECO:0000313" key="4">
    <source>
        <dbReference type="Proteomes" id="UP000298663"/>
    </source>
</evidence>
<comment type="caution">
    <text evidence="3">The sequence shown here is derived from an EMBL/GenBank/DDBJ whole genome shotgun (WGS) entry which is preliminary data.</text>
</comment>
<dbReference type="Gene3D" id="2.30.39.10">
    <property type="entry name" value="Alpha-1-antitrypsin, domain 1"/>
    <property type="match status" value="1"/>
</dbReference>
<dbReference type="Proteomes" id="UP000298663">
    <property type="component" value="Unassembled WGS sequence"/>
</dbReference>
<dbReference type="InterPro" id="IPR000215">
    <property type="entry name" value="Serpin_fam"/>
</dbReference>
<keyword evidence="4" id="KW-1185">Reference proteome</keyword>
<evidence type="ECO:0000313" key="3">
    <source>
        <dbReference type="EMBL" id="TKR58681.1"/>
    </source>
</evidence>
<proteinExistence type="inferred from homology"/>
<dbReference type="Gene3D" id="3.30.497.10">
    <property type="entry name" value="Antithrombin, subunit I, domain 2"/>
    <property type="match status" value="1"/>
</dbReference>
<evidence type="ECO:0000259" key="2">
    <source>
        <dbReference type="Pfam" id="PF00079"/>
    </source>
</evidence>
<comment type="similarity">
    <text evidence="1">Belongs to the serpin family.</text>
</comment>
<dbReference type="PANTHER" id="PTHR11461:SF211">
    <property type="entry name" value="GH10112P-RELATED"/>
    <property type="match status" value="1"/>
</dbReference>
<reference evidence="3 4" key="1">
    <citation type="journal article" date="2015" name="Genome Biol.">
        <title>Comparative genomics of Steinernema reveals deeply conserved gene regulatory networks.</title>
        <authorList>
            <person name="Dillman A.R."/>
            <person name="Macchietto M."/>
            <person name="Porter C.F."/>
            <person name="Rogers A."/>
            <person name="Williams B."/>
            <person name="Antoshechkin I."/>
            <person name="Lee M.M."/>
            <person name="Goodwin Z."/>
            <person name="Lu X."/>
            <person name="Lewis E.E."/>
            <person name="Goodrich-Blair H."/>
            <person name="Stock S.P."/>
            <person name="Adams B.J."/>
            <person name="Sternberg P.W."/>
            <person name="Mortazavi A."/>
        </authorList>
    </citation>
    <scope>NUCLEOTIDE SEQUENCE [LARGE SCALE GENOMIC DNA]</scope>
    <source>
        <strain evidence="3 4">ALL</strain>
    </source>
</reference>
<dbReference type="InterPro" id="IPR042185">
    <property type="entry name" value="Serpin_sf_2"/>
</dbReference>
<dbReference type="EMBL" id="AZBU02000013">
    <property type="protein sequence ID" value="TKR58681.1"/>
    <property type="molecule type" value="Genomic_DNA"/>
</dbReference>
<dbReference type="AlphaFoldDB" id="A0A4U5LRQ8"/>
<reference evidence="3 4" key="2">
    <citation type="journal article" date="2019" name="G3 (Bethesda)">
        <title>Hybrid Assembly of the Genome of the Entomopathogenic Nematode Steinernema carpocapsae Identifies the X-Chromosome.</title>
        <authorList>
            <person name="Serra L."/>
            <person name="Macchietto M."/>
            <person name="Macias-Munoz A."/>
            <person name="McGill C.J."/>
            <person name="Rodriguez I.M."/>
            <person name="Rodriguez B."/>
            <person name="Murad R."/>
            <person name="Mortazavi A."/>
        </authorList>
    </citation>
    <scope>NUCLEOTIDE SEQUENCE [LARGE SCALE GENOMIC DNA]</scope>
    <source>
        <strain evidence="3 4">ALL</strain>
    </source>
</reference>